<dbReference type="AlphaFoldDB" id="A0A8X6PG04"/>
<dbReference type="Pfam" id="PF02037">
    <property type="entry name" value="SAP"/>
    <property type="match status" value="1"/>
</dbReference>
<evidence type="ECO:0000259" key="1">
    <source>
        <dbReference type="PROSITE" id="PS50800"/>
    </source>
</evidence>
<reference evidence="2" key="1">
    <citation type="submission" date="2020-08" db="EMBL/GenBank/DDBJ databases">
        <title>Multicomponent nature underlies the extraordinary mechanical properties of spider dragline silk.</title>
        <authorList>
            <person name="Kono N."/>
            <person name="Nakamura H."/>
            <person name="Mori M."/>
            <person name="Yoshida Y."/>
            <person name="Ohtoshi R."/>
            <person name="Malay A.D."/>
            <person name="Moran D.A.P."/>
            <person name="Tomita M."/>
            <person name="Numata K."/>
            <person name="Arakawa K."/>
        </authorList>
    </citation>
    <scope>NUCLEOTIDE SEQUENCE</scope>
</reference>
<dbReference type="EMBL" id="BMAW01020579">
    <property type="protein sequence ID" value="GFT68867.1"/>
    <property type="molecule type" value="Genomic_DNA"/>
</dbReference>
<dbReference type="SUPFAM" id="SSF68906">
    <property type="entry name" value="SAP domain"/>
    <property type="match status" value="1"/>
</dbReference>
<feature type="domain" description="SAP" evidence="1">
    <location>
        <begin position="20"/>
        <end position="54"/>
    </location>
</feature>
<sequence>MEGSTDELANDLNSFEAQFLSHLTVAQLKIDLRLRKLSTTGNKNDLISRIIENNIKRNEDGTLDELNNLRIQLQTNETFDEAIPDKTELLNEIEKLKEVELLSNRSYTSPPSTSTPAQIDLNITTILTTMMETQKLLLDKHLNTPNVIQITSNNDTANSIQIFKGDAIENALEWIKEVDRISILAHWSDELKLTNAISRLSGCAKNWQLTTGKNYNDWTAWKTALASRFRRRITMQKFLSHQKKALFTIPQPDSISMIIGDITEEKWQIALTTQNAITVEELIDRAIALDAIRSAIQEKKSYQSLKSQMRYFNRHDEQRHKYNPATDDVRNITCWQCGD</sequence>
<evidence type="ECO:0000313" key="2">
    <source>
        <dbReference type="EMBL" id="GFT68867.1"/>
    </source>
</evidence>
<protein>
    <recommendedName>
        <fullName evidence="1">SAP domain-containing protein</fullName>
    </recommendedName>
</protein>
<dbReference type="Gene3D" id="1.10.720.30">
    <property type="entry name" value="SAP domain"/>
    <property type="match status" value="1"/>
</dbReference>
<keyword evidence="3" id="KW-1185">Reference proteome</keyword>
<dbReference type="InterPro" id="IPR003034">
    <property type="entry name" value="SAP_dom"/>
</dbReference>
<evidence type="ECO:0000313" key="3">
    <source>
        <dbReference type="Proteomes" id="UP000887013"/>
    </source>
</evidence>
<organism evidence="2 3">
    <name type="scientific">Nephila pilipes</name>
    <name type="common">Giant wood spider</name>
    <name type="synonym">Nephila maculata</name>
    <dbReference type="NCBI Taxonomy" id="299642"/>
    <lineage>
        <taxon>Eukaryota</taxon>
        <taxon>Metazoa</taxon>
        <taxon>Ecdysozoa</taxon>
        <taxon>Arthropoda</taxon>
        <taxon>Chelicerata</taxon>
        <taxon>Arachnida</taxon>
        <taxon>Araneae</taxon>
        <taxon>Araneomorphae</taxon>
        <taxon>Entelegynae</taxon>
        <taxon>Araneoidea</taxon>
        <taxon>Nephilidae</taxon>
        <taxon>Nephila</taxon>
    </lineage>
</organism>
<proteinExistence type="predicted"/>
<dbReference type="SMART" id="SM00513">
    <property type="entry name" value="SAP"/>
    <property type="match status" value="1"/>
</dbReference>
<gene>
    <name evidence="2" type="primary">AVEN_216457_1</name>
    <name evidence="2" type="ORF">NPIL_617761</name>
</gene>
<dbReference type="InterPro" id="IPR036361">
    <property type="entry name" value="SAP_dom_sf"/>
</dbReference>
<name>A0A8X6PG04_NEPPI</name>
<dbReference type="OrthoDB" id="7482857at2759"/>
<accession>A0A8X6PG04</accession>
<dbReference type="Proteomes" id="UP000887013">
    <property type="component" value="Unassembled WGS sequence"/>
</dbReference>
<dbReference type="PROSITE" id="PS50800">
    <property type="entry name" value="SAP"/>
    <property type="match status" value="1"/>
</dbReference>
<comment type="caution">
    <text evidence="2">The sequence shown here is derived from an EMBL/GenBank/DDBJ whole genome shotgun (WGS) entry which is preliminary data.</text>
</comment>